<sequence length="210" mass="22193">MPSINSRLLAADQEPTTTVTLLEPDHTVGRVQRTVLPSGLRVITEKKNAAAATVMFGVAVGSRDEEPQEYGAAHFLEHLASCGTETRSKDDILAEGERIGARSNAGTGAEHTTYFATVLPRDVPAALDLIGDMVTRPRFTSAGSSCRRSPAGTTTWPSPSGARSCQACTGLPLRTGTSSAAAARAWNSSRSPTSNGSTNPSTYRSARWWS</sequence>
<evidence type="ECO:0000256" key="1">
    <source>
        <dbReference type="ARBA" id="ARBA00007261"/>
    </source>
</evidence>
<feature type="region of interest" description="Disordered" evidence="2">
    <location>
        <begin position="140"/>
        <end position="163"/>
    </location>
</feature>
<gene>
    <name evidence="4" type="ORF">GCM10007147_40310</name>
</gene>
<dbReference type="Pfam" id="PF00675">
    <property type="entry name" value="Peptidase_M16"/>
    <property type="match status" value="1"/>
</dbReference>
<evidence type="ECO:0000313" key="5">
    <source>
        <dbReference type="Proteomes" id="UP000654947"/>
    </source>
</evidence>
<comment type="caution">
    <text evidence="4">The sequence shown here is derived from an EMBL/GenBank/DDBJ whole genome shotgun (WGS) entry which is preliminary data.</text>
</comment>
<keyword evidence="5" id="KW-1185">Reference proteome</keyword>
<dbReference type="InterPro" id="IPR001431">
    <property type="entry name" value="Pept_M16_Zn_BS"/>
</dbReference>
<name>A0A919CKT1_9ACTN</name>
<feature type="region of interest" description="Disordered" evidence="2">
    <location>
        <begin position="179"/>
        <end position="210"/>
    </location>
</feature>
<dbReference type="GO" id="GO:0004222">
    <property type="term" value="F:metalloendopeptidase activity"/>
    <property type="evidence" value="ECO:0007669"/>
    <property type="project" value="InterPro"/>
</dbReference>
<dbReference type="InterPro" id="IPR011249">
    <property type="entry name" value="Metalloenz_LuxS/M16"/>
</dbReference>
<feature type="domain" description="Peptidase M16 N-terminal" evidence="3">
    <location>
        <begin position="41"/>
        <end position="141"/>
    </location>
</feature>
<protein>
    <recommendedName>
        <fullName evidence="3">Peptidase M16 N-terminal domain-containing protein</fullName>
    </recommendedName>
</protein>
<dbReference type="PROSITE" id="PS00143">
    <property type="entry name" value="INSULINASE"/>
    <property type="match status" value="1"/>
</dbReference>
<accession>A0A919CKT1</accession>
<comment type="similarity">
    <text evidence="1">Belongs to the peptidase M16 family.</text>
</comment>
<feature type="compositionally biased region" description="Polar residues" evidence="2">
    <location>
        <begin position="141"/>
        <end position="163"/>
    </location>
</feature>
<evidence type="ECO:0000256" key="2">
    <source>
        <dbReference type="SAM" id="MobiDB-lite"/>
    </source>
</evidence>
<dbReference type="Proteomes" id="UP000654947">
    <property type="component" value="Unassembled WGS sequence"/>
</dbReference>
<reference evidence="4 5" key="1">
    <citation type="journal article" date="2014" name="Int. J. Syst. Evol. Microbiol.">
        <title>Complete genome sequence of Corynebacterium casei LMG S-19264T (=DSM 44701T), isolated from a smear-ripened cheese.</title>
        <authorList>
            <consortium name="US DOE Joint Genome Institute (JGI-PGF)"/>
            <person name="Walter F."/>
            <person name="Albersmeier A."/>
            <person name="Kalinowski J."/>
            <person name="Ruckert C."/>
        </authorList>
    </citation>
    <scope>NUCLEOTIDE SEQUENCE [LARGE SCALE GENOMIC DNA]</scope>
    <source>
        <strain evidence="4 5">KCTC 19473</strain>
    </source>
</reference>
<dbReference type="Gene3D" id="3.30.830.10">
    <property type="entry name" value="Metalloenzyme, LuxS/M16 peptidase-like"/>
    <property type="match status" value="1"/>
</dbReference>
<proteinExistence type="inferred from homology"/>
<evidence type="ECO:0000313" key="4">
    <source>
        <dbReference type="EMBL" id="GHD34534.1"/>
    </source>
</evidence>
<organism evidence="4 5">
    <name type="scientific">Nocardiopsis kunsanensis</name>
    <dbReference type="NCBI Taxonomy" id="141693"/>
    <lineage>
        <taxon>Bacteria</taxon>
        <taxon>Bacillati</taxon>
        <taxon>Actinomycetota</taxon>
        <taxon>Actinomycetes</taxon>
        <taxon>Streptosporangiales</taxon>
        <taxon>Nocardiopsidaceae</taxon>
        <taxon>Nocardiopsis</taxon>
    </lineage>
</organism>
<dbReference type="EMBL" id="BMXL01000030">
    <property type="protein sequence ID" value="GHD34534.1"/>
    <property type="molecule type" value="Genomic_DNA"/>
</dbReference>
<dbReference type="AlphaFoldDB" id="A0A919CKT1"/>
<dbReference type="PANTHER" id="PTHR11851:SF49">
    <property type="entry name" value="MITOCHONDRIAL-PROCESSING PEPTIDASE SUBUNIT ALPHA"/>
    <property type="match status" value="1"/>
</dbReference>
<feature type="compositionally biased region" description="Low complexity" evidence="2">
    <location>
        <begin position="179"/>
        <end position="202"/>
    </location>
</feature>
<dbReference type="GO" id="GO:0046872">
    <property type="term" value="F:metal ion binding"/>
    <property type="evidence" value="ECO:0007669"/>
    <property type="project" value="InterPro"/>
</dbReference>
<dbReference type="InterPro" id="IPR011765">
    <property type="entry name" value="Pept_M16_N"/>
</dbReference>
<dbReference type="PANTHER" id="PTHR11851">
    <property type="entry name" value="METALLOPROTEASE"/>
    <property type="match status" value="1"/>
</dbReference>
<dbReference type="InterPro" id="IPR050361">
    <property type="entry name" value="MPP/UQCRC_Complex"/>
</dbReference>
<evidence type="ECO:0000259" key="3">
    <source>
        <dbReference type="Pfam" id="PF00675"/>
    </source>
</evidence>
<dbReference type="SUPFAM" id="SSF63411">
    <property type="entry name" value="LuxS/MPP-like metallohydrolase"/>
    <property type="match status" value="1"/>
</dbReference>
<dbReference type="GO" id="GO:0006508">
    <property type="term" value="P:proteolysis"/>
    <property type="evidence" value="ECO:0007669"/>
    <property type="project" value="InterPro"/>
</dbReference>